<reference evidence="2 3" key="1">
    <citation type="submission" date="2018-03" db="EMBL/GenBank/DDBJ databases">
        <title>Complete genome sequence of Pseudomonas fluorescens sp. G7.</title>
        <authorList>
            <person name="Gao C.-H."/>
            <person name="Li Z."/>
            <person name="Cai P."/>
        </authorList>
    </citation>
    <scope>NUCLEOTIDE SEQUENCE [LARGE SCALE GENOMIC DNA]</scope>
    <source>
        <strain evidence="2 3">G7</strain>
    </source>
</reference>
<protein>
    <recommendedName>
        <fullName evidence="1">Dermonecrotic toxin N-terminal domain-containing protein</fullName>
    </recommendedName>
</protein>
<gene>
    <name evidence="2" type="ORF">C6Y56_13580</name>
</gene>
<dbReference type="InterPro" id="IPR046673">
    <property type="entry name" value="ToxA_N"/>
</dbReference>
<dbReference type="Pfam" id="PF20178">
    <property type="entry name" value="ToxA_N"/>
    <property type="match status" value="1"/>
</dbReference>
<feature type="domain" description="Dermonecrotic toxin N-terminal" evidence="1">
    <location>
        <begin position="814"/>
        <end position="1030"/>
    </location>
</feature>
<dbReference type="EMBL" id="CP027561">
    <property type="protein sequence ID" value="QJP95568.1"/>
    <property type="molecule type" value="Genomic_DNA"/>
</dbReference>
<sequence length="1596" mass="178904">MTVPTGALLFPEALDNPGLWPELGRTHGLAEKDFRWLANVRLASDALRRQQRPPMLAERILLNPDGQNPVPLPGAFVLSDIPYEKGQILYTPYDGIRKHHSRANLTAQLEERLREADDQDTLLAFVPLTQIRRLQNAKRVSVTFSIIEGDVFEDRDATLSQGSLLNAQAMLDELKKLPTLTQLLDSVLDELLMPHFGALQQSRTRVSVYTISEKEGNQEPIGNTRKAQSMTLSEAVLTHYRHQRWPSIRLAEFSHPARTPGPHDQEQWRTAAIQASGMLPALLFRQLEHYWNAAAVFGSTRRTFLARVLEDQARVDWMLKREAGVLEAKQFNTLHQLIRPTVDGGPGPFAETVRLWENPANHVELAGSLMISSGSDAFLYTPSQGLQQLEDYRDLKATLQSKFITKGHEDELYALLSLEERSRFLGFDQPQVSGDRVAGEVFGFLSESIITKQRQNLEYALQVFRLADGTVNLHALFDKSLDIRSMIHQRLQRLDVQGRWSTQPLWSGSQQPSLLLADKARAAIKTFHAVESPLLEKLAKQPMTTRDAQRDWFENIKADLAHAWFVGVNGEARLRASSGSLPAWARAVVETVIDADRPSRTERQGVGGFRPDAYALTLEAPDGRTVWRLAHCVFMTERGGLDAHHSGRTVLWTPALGLEVFDNVARARQALRRRLLDNVERLSLLENISPAQYQPHQLYTLGQFQIINRNVLHERMQSGIEHYLACCEQVRQRMDEGAKREKALAVLRQIPPGTNLRLAIEHARAIENQQTFPAWLSTAPVRDQKRHIELLERWNRNVIDDKDYLTGVTPLADHVEQALKTSLDLRFPGEHLDPRQIEIIPDLALAGPPLDLVEFALNHVNVLQGTGYRVVSKTAETLPPGLDRNAVDQLLLSLEIPATYGQKVMAALSTDTVESRERKQRFFHQVPWQLMQHAHALKLQQHLSAGAYTQVCQGLDMPDGYARATVSGAHVVVSPLSLIKTPGASAETAAGLYVFAPGQNNVGPLVLYAPYAEQVFQEFKNEEALIAALNTPGSLQNLLLRRLPAGRRAIFRNLLAATAGQTSEMTLASRPIEGNLLEQLYSDNLKLLQQQLESQVEREAQSDWDTAKTLFSGGIRLVSNTLQGKLAIVPFLWRAYENFKDSAEALQNHHWKQALKSFIAGGVQMVQMALLPQISAGAEVAELETDELAGSDIGDVEPASPMRTLMQSSEVIDVQLKDLAYDSAAGTYRQPASHRDYAAIDGKVYQVTKSDASWQLAGAGKYSPLFQKKGLAMVRVPAHQSVHYGQAFRKLAGRPSLSNLRHSMLNVEARGMDEIRLKYPEKARVLVNAIDLARRYAFYCLHNLTLLRHGTENLRVSRFLESFFDVPAIDTAMLAKINNAILPICRALVDPADELLDTDRFVVGSNRLMNDVIAFVLDGDAKKIVHFTEHFFDQQLDQYKIYLMEPFDIDAHAQASTLIHEFSHQFSKALDIASLRAREPFSDLISTLTASGALLFQELVFDQVSALSLNTPRAQLFAEWNTTLKSWISIDNIPEMQLISDEVLRLTGSQTIEEARNAFLDPQRPDVRIDVILRNADSIARLICEIGRQLDPVQSP</sequence>
<evidence type="ECO:0000313" key="2">
    <source>
        <dbReference type="EMBL" id="QJP95568.1"/>
    </source>
</evidence>
<dbReference type="Proteomes" id="UP000501669">
    <property type="component" value="Chromosome"/>
</dbReference>
<accession>A0A7Z3C5D1</accession>
<evidence type="ECO:0000259" key="1">
    <source>
        <dbReference type="Pfam" id="PF20178"/>
    </source>
</evidence>
<proteinExistence type="predicted"/>
<dbReference type="RefSeq" id="WP_169430277.1">
    <property type="nucleotide sequence ID" value="NZ_CP027561.1"/>
</dbReference>
<organism evidence="2 3">
    <name type="scientific">Pseudomonas fluorescens</name>
    <dbReference type="NCBI Taxonomy" id="294"/>
    <lineage>
        <taxon>Bacteria</taxon>
        <taxon>Pseudomonadati</taxon>
        <taxon>Pseudomonadota</taxon>
        <taxon>Gammaproteobacteria</taxon>
        <taxon>Pseudomonadales</taxon>
        <taxon>Pseudomonadaceae</taxon>
        <taxon>Pseudomonas</taxon>
    </lineage>
</organism>
<name>A0A7Z3C5D1_PSEFL</name>
<evidence type="ECO:0000313" key="3">
    <source>
        <dbReference type="Proteomes" id="UP000501669"/>
    </source>
</evidence>